<dbReference type="Pfam" id="PF24882">
    <property type="entry name" value="WHD_ORC2"/>
    <property type="match status" value="1"/>
</dbReference>
<feature type="region of interest" description="Disordered" evidence="6">
    <location>
        <begin position="195"/>
        <end position="219"/>
    </location>
</feature>
<proteinExistence type="inferred from homology"/>
<feature type="region of interest" description="Disordered" evidence="6">
    <location>
        <begin position="31"/>
        <end position="53"/>
    </location>
</feature>
<evidence type="ECO:0000256" key="5">
    <source>
        <dbReference type="RuleBase" id="RU368084"/>
    </source>
</evidence>
<feature type="domain" description="Origin recognition complex subunit 2 RecA-like" evidence="7">
    <location>
        <begin position="334"/>
        <end position="507"/>
    </location>
</feature>
<dbReference type="Pfam" id="PF04084">
    <property type="entry name" value="RecA-like_ORC2"/>
    <property type="match status" value="1"/>
</dbReference>
<comment type="subunit">
    <text evidence="5">Component of the origin recognition complex (ORC).</text>
</comment>
<evidence type="ECO:0000256" key="2">
    <source>
        <dbReference type="ARBA" id="ARBA00007421"/>
    </source>
</evidence>
<protein>
    <recommendedName>
        <fullName evidence="5">Origin recognition complex subunit 2</fullName>
    </recommendedName>
</protein>
<dbReference type="InterPro" id="IPR007220">
    <property type="entry name" value="ORC2"/>
</dbReference>
<gene>
    <name evidence="9" type="ORF">LODBEIA_P20410</name>
</gene>
<dbReference type="InterPro" id="IPR056772">
    <property type="entry name" value="RecA-like_ORC2"/>
</dbReference>
<evidence type="ECO:0000256" key="4">
    <source>
        <dbReference type="ARBA" id="ARBA00023242"/>
    </source>
</evidence>
<evidence type="ECO:0000313" key="9">
    <source>
        <dbReference type="EMBL" id="CAK9437663.1"/>
    </source>
</evidence>
<organism evidence="9 10">
    <name type="scientific">Lodderomyces beijingensis</name>
    <dbReference type="NCBI Taxonomy" id="1775926"/>
    <lineage>
        <taxon>Eukaryota</taxon>
        <taxon>Fungi</taxon>
        <taxon>Dikarya</taxon>
        <taxon>Ascomycota</taxon>
        <taxon>Saccharomycotina</taxon>
        <taxon>Pichiomycetes</taxon>
        <taxon>Debaryomycetaceae</taxon>
        <taxon>Candida/Lodderomyces clade</taxon>
        <taxon>Lodderomyces</taxon>
    </lineage>
</organism>
<sequence length="647" mass="73743">MESIVSPFRSPSKRIRGDGIIQKPFNVVKLSPVKTPNGRSGMKSPEKRSMVELEQSARKRARNTVYKQLMQEYDSSDEFFEAQEEKLAARILERKEDQFQRNYGSDVEFEIDVAARPDESDLDSSATESDMNLNLNIASNSDSDLESSVSDSPENENVPKKKPVTRIPSKPRRRDVLASQIKSIFHQDDEILQTTRQKSVKKTVPAKSAKPESADSFTTRMLSSDAKSAPIITGLPHRPFVDQDKSQFEPMPTPELDEAGHIADPEFLSRYMGGEDPSRMNDKRLLDAQAFSLEGPEGYFEQLHSRVKISTTSLSASAPRVTRDHFKRNESLPELREPHTHLYHQWCFELSEGFSINFYGVGSKLRLINDFAENYFGFWWSNTVKGKDMPKIMVVNGYNPNIDFKSIVLQVASILVKDESVKWPKHVSETVPFLVEYMRDQPEQAQLVLIVHNIDGEALRLDKTQGLMARLFGIRQIWAMTSTDHVNAPLMWDSSKAKNINFVWHDLTTFAGYSTELTFKDMLNLGKSKKYVGSLGAKFVLRSLTENHRNLYRLLLQNQLSKMKAASDTRGLGLKGAVKHAIELKTLYSQSLDEFVISNEVTFRTFLKEYLDHKMCQLVKDSAGLELVFVPFTFGEIEELYKEEFES</sequence>
<evidence type="ECO:0000259" key="7">
    <source>
        <dbReference type="Pfam" id="PF04084"/>
    </source>
</evidence>
<dbReference type="InterPro" id="IPR056773">
    <property type="entry name" value="WHD_ORC2"/>
</dbReference>
<reference evidence="9 10" key="1">
    <citation type="submission" date="2024-03" db="EMBL/GenBank/DDBJ databases">
        <authorList>
            <person name="Brejova B."/>
        </authorList>
    </citation>
    <scope>NUCLEOTIDE SEQUENCE [LARGE SCALE GENOMIC DNA]</scope>
    <source>
        <strain evidence="9 10">CBS 14171</strain>
    </source>
</reference>
<dbReference type="RefSeq" id="XP_066828979.1">
    <property type="nucleotide sequence ID" value="XM_066971997.1"/>
</dbReference>
<dbReference type="Proteomes" id="UP001497383">
    <property type="component" value="Chromosome 2"/>
</dbReference>
<feature type="domain" description="Origin recognition complex subunit 2 winged-helix" evidence="8">
    <location>
        <begin position="575"/>
        <end position="635"/>
    </location>
</feature>
<keyword evidence="3 5" id="KW-0235">DNA replication</keyword>
<comment type="similarity">
    <text evidence="2 5">Belongs to the ORC2 family.</text>
</comment>
<evidence type="ECO:0000256" key="3">
    <source>
        <dbReference type="ARBA" id="ARBA00022705"/>
    </source>
</evidence>
<feature type="region of interest" description="Disordered" evidence="6">
    <location>
        <begin position="137"/>
        <end position="174"/>
    </location>
</feature>
<dbReference type="PANTHER" id="PTHR14052:SF0">
    <property type="entry name" value="ORIGIN RECOGNITION COMPLEX SUBUNIT 2"/>
    <property type="match status" value="1"/>
</dbReference>
<accession>A0ABP0ZNR2</accession>
<feature type="compositionally biased region" description="Basic and acidic residues" evidence="6">
    <location>
        <begin position="44"/>
        <end position="53"/>
    </location>
</feature>
<evidence type="ECO:0000256" key="1">
    <source>
        <dbReference type="ARBA" id="ARBA00004123"/>
    </source>
</evidence>
<dbReference type="EMBL" id="OZ022406">
    <property type="protein sequence ID" value="CAK9437663.1"/>
    <property type="molecule type" value="Genomic_DNA"/>
</dbReference>
<evidence type="ECO:0000259" key="8">
    <source>
        <dbReference type="Pfam" id="PF24882"/>
    </source>
</evidence>
<feature type="compositionally biased region" description="Basic residues" evidence="6">
    <location>
        <begin position="160"/>
        <end position="173"/>
    </location>
</feature>
<comment type="function">
    <text evidence="5">Component of the origin recognition complex (ORC) that binds origins of replication. DNA-binding is ATP-dependent. ORC is required to assemble the pre-replication complex necessary to initiate DNA replication.</text>
</comment>
<dbReference type="GeneID" id="92207237"/>
<name>A0ABP0ZNR2_9ASCO</name>
<evidence type="ECO:0000256" key="6">
    <source>
        <dbReference type="SAM" id="MobiDB-lite"/>
    </source>
</evidence>
<dbReference type="PANTHER" id="PTHR14052">
    <property type="entry name" value="ORIGIN RECOGNITION COMPLEX SUBUNIT 2"/>
    <property type="match status" value="1"/>
</dbReference>
<comment type="subcellular location">
    <subcellularLocation>
        <location evidence="1 5">Nucleus</location>
    </subcellularLocation>
</comment>
<keyword evidence="10" id="KW-1185">Reference proteome</keyword>
<evidence type="ECO:0000313" key="10">
    <source>
        <dbReference type="Proteomes" id="UP001497383"/>
    </source>
</evidence>
<feature type="compositionally biased region" description="Low complexity" evidence="6">
    <location>
        <begin position="139"/>
        <end position="152"/>
    </location>
</feature>
<keyword evidence="4 5" id="KW-0539">Nucleus</keyword>